<evidence type="ECO:0000256" key="8">
    <source>
        <dbReference type="ARBA" id="ARBA00031345"/>
    </source>
</evidence>
<dbReference type="GO" id="GO:0007030">
    <property type="term" value="P:Golgi organization"/>
    <property type="evidence" value="ECO:0007669"/>
    <property type="project" value="TreeGrafter"/>
</dbReference>
<evidence type="ECO:0000256" key="2">
    <source>
        <dbReference type="ARBA" id="ARBA00005831"/>
    </source>
</evidence>
<dbReference type="Proteomes" id="UP000729913">
    <property type="component" value="Unassembled WGS sequence"/>
</dbReference>
<comment type="caution">
    <text evidence="10">The sequence shown here is derived from an EMBL/GenBank/DDBJ whole genome shotgun (WGS) entry which is preliminary data.</text>
</comment>
<dbReference type="GO" id="GO:0006890">
    <property type="term" value="P:retrograde vesicle-mediated transport, Golgi to endoplasmic reticulum"/>
    <property type="evidence" value="ECO:0007669"/>
    <property type="project" value="TreeGrafter"/>
</dbReference>
<evidence type="ECO:0000256" key="5">
    <source>
        <dbReference type="ARBA" id="ARBA00022927"/>
    </source>
</evidence>
<proteinExistence type="inferred from homology"/>
<keyword evidence="5" id="KW-0653">Protein transport</keyword>
<protein>
    <recommendedName>
        <fullName evidence="3">Conserved oligomeric Golgi complex subunit 7</fullName>
    </recommendedName>
    <alternativeName>
        <fullName evidence="8">Component of oligomeric Golgi complex 7</fullName>
    </alternativeName>
</protein>
<dbReference type="OrthoDB" id="245173at2759"/>
<evidence type="ECO:0000256" key="1">
    <source>
        <dbReference type="ARBA" id="ARBA00004395"/>
    </source>
</evidence>
<gene>
    <name evidence="10" type="ORF">G9C98_001540</name>
</gene>
<sequence length="744" mass="84824">MRRRRSRRRKRKKGEGFSNDNFNVKDWVNKILESLDLQNDKDAYVTSLVMKLQMYVQQVNLTVEETSQNVLVSLPRIFRETQLLQQEAASLKDKMSVVKDEIAKIEKDTSLSITSLAKIDKIKFDLEQAKQSLHEADNWSILANQVEESFETDDIEVISSKIFSMQKSLSMLTTSSDYENKKLQLEGLKNRLEALASPLLVQAFTTRNLDQSKIYVTIFSEISRLDQLEKYYKNCTRVNLISEWQKISSSEDQFSHQLIKFFDKLLTNFPEQSKITTALFPNDNSEVPLKLTVTLEIYTELLTNLSKTFETQISFYLRQFPLPEQLTPLINLKSIFDSFAINFSHSLDNITPKCVSLLTLALAKSIYCPLISFISKYTIYETALMTYQLQNLLPTSSSGELSELIHELSLSVPRVYEIVAESFKRCANLTNFCGFSHLVMSINHLLINYLENYSTCLTLIGSGRSRTENWGLFQQCLTLMQIIGSLQLTINDINRQLIAAVNENKLKLFNCNNNFGKFHLLLTNNGDKVIKEMTDAVNGGHFDEINKRINQLCLSLYRGTYDVIFGPIYTQLLIIKTLKWRRVDKIAANEVDLPDYSFIPQEFITLVGQYLMTLPQHLEPFLLTDNPSLNYALKMADDKFNHMESGSGGFTGIFLGIVAKDACQMFLDQILGICELDGKGCKQLAVDINYLGNILEELGLKLTDNLNAVALLLRLNPEEYLEGSVGFNPRIVAAVRQMRNIPSG</sequence>
<reference evidence="10" key="2">
    <citation type="submission" date="2021-04" db="EMBL/GenBank/DDBJ databases">
        <title>Genome-wide patterns of bracovirus chromosomal integration into multiple host tissues during parasitism.</title>
        <authorList>
            <person name="Chebbi M.A.C."/>
        </authorList>
    </citation>
    <scope>NUCLEOTIDE SEQUENCE</scope>
    <source>
        <tissue evidence="10">Whole body</tissue>
    </source>
</reference>
<evidence type="ECO:0000256" key="6">
    <source>
        <dbReference type="ARBA" id="ARBA00023034"/>
    </source>
</evidence>
<dbReference type="AlphaFoldDB" id="A0A8J5QVP9"/>
<organism evidence="10 11">
    <name type="scientific">Cotesia typhae</name>
    <dbReference type="NCBI Taxonomy" id="2053667"/>
    <lineage>
        <taxon>Eukaryota</taxon>
        <taxon>Metazoa</taxon>
        <taxon>Ecdysozoa</taxon>
        <taxon>Arthropoda</taxon>
        <taxon>Hexapoda</taxon>
        <taxon>Insecta</taxon>
        <taxon>Pterygota</taxon>
        <taxon>Neoptera</taxon>
        <taxon>Endopterygota</taxon>
        <taxon>Hymenoptera</taxon>
        <taxon>Apocrita</taxon>
        <taxon>Ichneumonoidea</taxon>
        <taxon>Braconidae</taxon>
        <taxon>Microgastrinae</taxon>
        <taxon>Cotesia</taxon>
    </lineage>
</organism>
<keyword evidence="4" id="KW-0813">Transport</keyword>
<evidence type="ECO:0000256" key="4">
    <source>
        <dbReference type="ARBA" id="ARBA00022448"/>
    </source>
</evidence>
<evidence type="ECO:0000256" key="7">
    <source>
        <dbReference type="ARBA" id="ARBA00023136"/>
    </source>
</evidence>
<evidence type="ECO:0000313" key="11">
    <source>
        <dbReference type="Proteomes" id="UP000729913"/>
    </source>
</evidence>
<dbReference type="Pfam" id="PF10191">
    <property type="entry name" value="COG7"/>
    <property type="match status" value="2"/>
</dbReference>
<name>A0A8J5QVP9_9HYME</name>
<comment type="subcellular location">
    <subcellularLocation>
        <location evidence="1">Golgi apparatus membrane</location>
        <topology evidence="1">Peripheral membrane protein</topology>
    </subcellularLocation>
</comment>
<dbReference type="GO" id="GO:0000139">
    <property type="term" value="C:Golgi membrane"/>
    <property type="evidence" value="ECO:0007669"/>
    <property type="project" value="UniProtKB-SubCell"/>
</dbReference>
<keyword evidence="11" id="KW-1185">Reference proteome</keyword>
<comment type="similarity">
    <text evidence="2">Belongs to the COG7 family.</text>
</comment>
<dbReference type="InterPro" id="IPR019335">
    <property type="entry name" value="COG7"/>
</dbReference>
<dbReference type="EMBL" id="JAAOIC020000064">
    <property type="protein sequence ID" value="KAG8035050.1"/>
    <property type="molecule type" value="Genomic_DNA"/>
</dbReference>
<evidence type="ECO:0000256" key="9">
    <source>
        <dbReference type="SAM" id="Coils"/>
    </source>
</evidence>
<accession>A0A8J5QVP9</accession>
<dbReference type="GO" id="GO:0017119">
    <property type="term" value="C:Golgi transport complex"/>
    <property type="evidence" value="ECO:0007669"/>
    <property type="project" value="InterPro"/>
</dbReference>
<keyword evidence="9" id="KW-0175">Coiled coil</keyword>
<reference evidence="10" key="1">
    <citation type="submission" date="2020-03" db="EMBL/GenBank/DDBJ databases">
        <authorList>
            <person name="Chebbi M.A."/>
            <person name="Drezen J.M."/>
        </authorList>
    </citation>
    <scope>NUCLEOTIDE SEQUENCE</scope>
    <source>
        <tissue evidence="10">Whole body</tissue>
    </source>
</reference>
<feature type="coiled-coil region" evidence="9">
    <location>
        <begin position="81"/>
        <end position="108"/>
    </location>
</feature>
<dbReference type="PANTHER" id="PTHR21443:SF0">
    <property type="entry name" value="CONSERVED OLIGOMERIC GOLGI COMPLEX SUBUNIT 7"/>
    <property type="match status" value="1"/>
</dbReference>
<evidence type="ECO:0000256" key="3">
    <source>
        <dbReference type="ARBA" id="ARBA00020984"/>
    </source>
</evidence>
<dbReference type="PANTHER" id="PTHR21443">
    <property type="entry name" value="CONSERVED OLIGOMERIC GOLGI COMPLEX COMPONENT 7"/>
    <property type="match status" value="1"/>
</dbReference>
<keyword evidence="7" id="KW-0472">Membrane</keyword>
<dbReference type="GO" id="GO:0006886">
    <property type="term" value="P:intracellular protein transport"/>
    <property type="evidence" value="ECO:0007669"/>
    <property type="project" value="InterPro"/>
</dbReference>
<evidence type="ECO:0000313" key="10">
    <source>
        <dbReference type="EMBL" id="KAG8035050.1"/>
    </source>
</evidence>
<keyword evidence="6" id="KW-0333">Golgi apparatus</keyword>